<dbReference type="Pfam" id="PF12146">
    <property type="entry name" value="Hydrolase_4"/>
    <property type="match status" value="1"/>
</dbReference>
<keyword evidence="4" id="KW-1185">Reference proteome</keyword>
<dbReference type="EC" id="3.1.1.1" evidence="3"/>
<evidence type="ECO:0000313" key="4">
    <source>
        <dbReference type="Proteomes" id="UP000192273"/>
    </source>
</evidence>
<sequence length="348" mass="36400">MQPSPVIIARLLAVSLGFAMTSPASAQIGGDLDIGESMPIEEELTASGPIGPLRGTLTLPTEHGPLPADVPVFLVVPGSGPTDRDGNSPLGIAAAPYRLLAEALAERGYPSVRIDKRGMFESKGAIPDPNDVRIASYGDDLLAWTAAIRKRLPTQDGTRCVIPIGHSEGGLVALAAMARIPDACGVILIASIGRALDEVIGEQLRANPANAPFLQEAEAAMATLKRCNRVDTGTMSPPLRPLFGAEVQGFLIDAMSYNPIELAARLEVPMLVLQGTRDLQVSVTDARMLADATADAILALLPDVNHVLKIVASEDASANLATYTNAAIPIAPSVVDAVADFAARIRQD</sequence>
<evidence type="ECO:0000256" key="1">
    <source>
        <dbReference type="SAM" id="SignalP"/>
    </source>
</evidence>
<dbReference type="KEGG" id="rmm:ROSMUCSMR3_03315"/>
<organism evidence="3 4">
    <name type="scientific">Roseovarius mucosus</name>
    <dbReference type="NCBI Taxonomy" id="215743"/>
    <lineage>
        <taxon>Bacteria</taxon>
        <taxon>Pseudomonadati</taxon>
        <taxon>Pseudomonadota</taxon>
        <taxon>Alphaproteobacteria</taxon>
        <taxon>Rhodobacterales</taxon>
        <taxon>Roseobacteraceae</taxon>
        <taxon>Roseovarius</taxon>
    </lineage>
</organism>
<feature type="signal peptide" evidence="1">
    <location>
        <begin position="1"/>
        <end position="26"/>
    </location>
</feature>
<dbReference type="InterPro" id="IPR022742">
    <property type="entry name" value="Hydrolase_4"/>
</dbReference>
<gene>
    <name evidence="3" type="primary">estD</name>
    <name evidence="3" type="ORF">ROSMUCSMR3_03315</name>
</gene>
<protein>
    <submittedName>
        <fullName evidence="3">Esterase EstD</fullName>
        <ecNumber evidence="3">3.1.1.1</ecNumber>
    </submittedName>
</protein>
<keyword evidence="1" id="KW-0732">Signal</keyword>
<proteinExistence type="predicted"/>
<dbReference type="InterPro" id="IPR053145">
    <property type="entry name" value="AB_hydrolase_Est10"/>
</dbReference>
<name>A0A1V0RSM2_9RHOB</name>
<dbReference type="GO" id="GO:0106435">
    <property type="term" value="F:carboxylesterase activity"/>
    <property type="evidence" value="ECO:0007669"/>
    <property type="project" value="UniProtKB-EC"/>
</dbReference>
<dbReference type="PANTHER" id="PTHR43265">
    <property type="entry name" value="ESTERASE ESTD"/>
    <property type="match status" value="1"/>
</dbReference>
<feature type="chain" id="PRO_5013273675" evidence="1">
    <location>
        <begin position="27"/>
        <end position="348"/>
    </location>
</feature>
<dbReference type="Proteomes" id="UP000192273">
    <property type="component" value="Chromosome"/>
</dbReference>
<dbReference type="AlphaFoldDB" id="A0A1V0RSM2"/>
<reference evidence="3 4" key="1">
    <citation type="submission" date="2017-03" db="EMBL/GenBank/DDBJ databases">
        <title>Genome Sequence of Roseovarius mucosus strain SMR3 Isolated from a culture of the Diatom Skeletonema marinoi.</title>
        <authorList>
            <person name="Topel M."/>
            <person name="Pinder M."/>
            <person name="Johansson O.N."/>
            <person name="Kourtchenko O."/>
            <person name="Godhe A."/>
            <person name="Clarke A.K."/>
        </authorList>
    </citation>
    <scope>NUCLEOTIDE SEQUENCE [LARGE SCALE GENOMIC DNA]</scope>
    <source>
        <strain evidence="3 4">SMR3</strain>
    </source>
</reference>
<feature type="domain" description="Serine aminopeptidase S33" evidence="2">
    <location>
        <begin position="97"/>
        <end position="306"/>
    </location>
</feature>
<dbReference type="InterPro" id="IPR029058">
    <property type="entry name" value="AB_hydrolase_fold"/>
</dbReference>
<dbReference type="PANTHER" id="PTHR43265:SF1">
    <property type="entry name" value="ESTERASE ESTD"/>
    <property type="match status" value="1"/>
</dbReference>
<keyword evidence="3" id="KW-0378">Hydrolase</keyword>
<accession>A0A1V0RSM2</accession>
<dbReference type="SUPFAM" id="SSF53474">
    <property type="entry name" value="alpha/beta-Hydrolases"/>
    <property type="match status" value="1"/>
</dbReference>
<evidence type="ECO:0000313" key="3">
    <source>
        <dbReference type="EMBL" id="ARE84777.1"/>
    </source>
</evidence>
<dbReference type="EMBL" id="CP020474">
    <property type="protein sequence ID" value="ARE84777.1"/>
    <property type="molecule type" value="Genomic_DNA"/>
</dbReference>
<dbReference type="Gene3D" id="3.40.50.1820">
    <property type="entry name" value="alpha/beta hydrolase"/>
    <property type="match status" value="1"/>
</dbReference>
<evidence type="ECO:0000259" key="2">
    <source>
        <dbReference type="Pfam" id="PF12146"/>
    </source>
</evidence>